<proteinExistence type="predicted"/>
<keyword evidence="1" id="KW-0732">Signal</keyword>
<organism evidence="2 3">
    <name type="scientific">Erwinia aeris</name>
    <dbReference type="NCBI Taxonomy" id="3239803"/>
    <lineage>
        <taxon>Bacteria</taxon>
        <taxon>Pseudomonadati</taxon>
        <taxon>Pseudomonadota</taxon>
        <taxon>Gammaproteobacteria</taxon>
        <taxon>Enterobacterales</taxon>
        <taxon>Erwiniaceae</taxon>
        <taxon>Erwinia</taxon>
    </lineage>
</organism>
<dbReference type="EMBL" id="JBGFFX010000014">
    <property type="protein sequence ID" value="MEY8772648.1"/>
    <property type="molecule type" value="Genomic_DNA"/>
</dbReference>
<feature type="chain" id="PRO_5046515096" evidence="1">
    <location>
        <begin position="22"/>
        <end position="147"/>
    </location>
</feature>
<feature type="signal peptide" evidence="1">
    <location>
        <begin position="1"/>
        <end position="21"/>
    </location>
</feature>
<protein>
    <submittedName>
        <fullName evidence="2">Uncharacterized protein</fullName>
    </submittedName>
</protein>
<name>A0ABV4ECI8_9GAMM</name>
<keyword evidence="3" id="KW-1185">Reference proteome</keyword>
<sequence length="147" mass="16485">MYTRLAILLLSLFLGMGNAYAATAQEVDQRLDFLFGSHQKYQDFLGELQQAVAAKDKAKVATMIAYPLEVGLKGKAKTYRTAAMLKKHYGSVFTPDLSRVIIAQKYEDLFARDQGVMVGDSGQLWFSEVCQDKACHNTRVLITRINQ</sequence>
<evidence type="ECO:0000313" key="3">
    <source>
        <dbReference type="Proteomes" id="UP001565243"/>
    </source>
</evidence>
<gene>
    <name evidence="2" type="ORF">AB6T85_19760</name>
</gene>
<accession>A0ABV4ECI8</accession>
<comment type="caution">
    <text evidence="2">The sequence shown here is derived from an EMBL/GenBank/DDBJ whole genome shotgun (WGS) entry which is preliminary data.</text>
</comment>
<dbReference type="RefSeq" id="WP_369896417.1">
    <property type="nucleotide sequence ID" value="NZ_JBGFFX010000014.1"/>
</dbReference>
<evidence type="ECO:0000313" key="2">
    <source>
        <dbReference type="EMBL" id="MEY8772648.1"/>
    </source>
</evidence>
<dbReference type="Proteomes" id="UP001565243">
    <property type="component" value="Unassembled WGS sequence"/>
</dbReference>
<reference evidence="2 3" key="1">
    <citation type="submission" date="2024-07" db="EMBL/GenBank/DDBJ databases">
        <authorList>
            <person name="Hebao G."/>
        </authorList>
    </citation>
    <scope>NUCLEOTIDE SEQUENCE [LARGE SCALE GENOMIC DNA]</scope>
    <source>
        <strain evidence="2 3">ACCC 02193</strain>
    </source>
</reference>
<evidence type="ECO:0000256" key="1">
    <source>
        <dbReference type="SAM" id="SignalP"/>
    </source>
</evidence>